<dbReference type="Proteomes" id="UP000030656">
    <property type="component" value="Unassembled WGS sequence"/>
</dbReference>
<dbReference type="PIRSF" id="PIRSF000303">
    <property type="entry name" value="Glutathion_perox"/>
    <property type="match status" value="1"/>
</dbReference>
<feature type="active site" evidence="4">
    <location>
        <position position="76"/>
    </location>
</feature>
<accession>A0A024VNQ3</accession>
<dbReference type="GO" id="GO:0006979">
    <property type="term" value="P:response to oxidative stress"/>
    <property type="evidence" value="ECO:0007669"/>
    <property type="project" value="InterPro"/>
</dbReference>
<dbReference type="CDD" id="cd00340">
    <property type="entry name" value="GSH_Peroxidase"/>
    <property type="match status" value="1"/>
</dbReference>
<dbReference type="PANTHER" id="PTHR11592:SF78">
    <property type="entry name" value="GLUTATHIONE PEROXIDASE"/>
    <property type="match status" value="1"/>
</dbReference>
<dbReference type="SUPFAM" id="SSF52833">
    <property type="entry name" value="Thioredoxin-like"/>
    <property type="match status" value="1"/>
</dbReference>
<reference evidence="7 8" key="1">
    <citation type="submission" date="2013-02" db="EMBL/GenBank/DDBJ databases">
        <title>The Genome Annotation of Plasmodium falciparum FCH/4.</title>
        <authorList>
            <consortium name="The Broad Institute Genome Sequencing Platform"/>
            <consortium name="The Broad Institute Genome Sequencing Center for Infectious Disease"/>
            <person name="Neafsey D."/>
            <person name="Hoffman S."/>
            <person name="Volkman S."/>
            <person name="Rosenthal P."/>
            <person name="Walker B."/>
            <person name="Young S.K."/>
            <person name="Zeng Q."/>
            <person name="Gargeya S."/>
            <person name="Fitzgerald M."/>
            <person name="Haas B."/>
            <person name="Abouelleil A."/>
            <person name="Allen A.W."/>
            <person name="Alvarado L."/>
            <person name="Arachchi H.M."/>
            <person name="Berlin A.M."/>
            <person name="Chapman S.B."/>
            <person name="Gainer-Dewar J."/>
            <person name="Goldberg J."/>
            <person name="Griggs A."/>
            <person name="Gujja S."/>
            <person name="Hansen M."/>
            <person name="Howarth C."/>
            <person name="Imamovic A."/>
            <person name="Ireland A."/>
            <person name="Larimer J."/>
            <person name="McCowan C."/>
            <person name="Murphy C."/>
            <person name="Pearson M."/>
            <person name="Poon T.W."/>
            <person name="Priest M."/>
            <person name="Roberts A."/>
            <person name="Saif S."/>
            <person name="Shea T."/>
            <person name="Sisk P."/>
            <person name="Sykes S."/>
            <person name="Wortman J."/>
            <person name="Nusbaum C."/>
            <person name="Birren B."/>
        </authorList>
    </citation>
    <scope>NUCLEOTIDE SEQUENCE [LARGE SCALE GENOMIC DNA]</scope>
    <source>
        <strain evidence="7 8">FCH/4</strain>
    </source>
</reference>
<feature type="domain" description="Thioredoxin" evidence="6">
    <location>
        <begin position="38"/>
        <end position="205"/>
    </location>
</feature>
<gene>
    <name evidence="7" type="ORF">PFFCH_02433</name>
</gene>
<evidence type="ECO:0000256" key="4">
    <source>
        <dbReference type="PIRSR" id="PIRSR000303-1"/>
    </source>
</evidence>
<dbReference type="InterPro" id="IPR013766">
    <property type="entry name" value="Thioredoxin_domain"/>
</dbReference>
<protein>
    <recommendedName>
        <fullName evidence="5">Glutathione peroxidase</fullName>
    </recommendedName>
</protein>
<dbReference type="PROSITE" id="PS51355">
    <property type="entry name" value="GLUTATHIONE_PEROXID_3"/>
    <property type="match status" value="1"/>
</dbReference>
<dbReference type="PROSITE" id="PS51352">
    <property type="entry name" value="THIOREDOXIN_2"/>
    <property type="match status" value="1"/>
</dbReference>
<dbReference type="InterPro" id="IPR000889">
    <property type="entry name" value="Glutathione_peroxidase"/>
</dbReference>
<dbReference type="GO" id="GO:0004601">
    <property type="term" value="F:peroxidase activity"/>
    <property type="evidence" value="ECO:0007669"/>
    <property type="project" value="UniProtKB-KW"/>
</dbReference>
<evidence type="ECO:0000313" key="7">
    <source>
        <dbReference type="EMBL" id="ETW30122.1"/>
    </source>
</evidence>
<dbReference type="InterPro" id="IPR036249">
    <property type="entry name" value="Thioredoxin-like_sf"/>
</dbReference>
<keyword evidence="3 5" id="KW-0560">Oxidoreductase</keyword>
<reference evidence="7 8" key="2">
    <citation type="submission" date="2013-02" db="EMBL/GenBank/DDBJ databases">
        <title>The Genome Sequence of Plasmodium falciparum FCH/4.</title>
        <authorList>
            <consortium name="The Broad Institute Genome Sequencing Platform"/>
            <consortium name="The Broad Institute Genome Sequencing Center for Infectious Disease"/>
            <person name="Neafsey D."/>
            <person name="Cheeseman I."/>
            <person name="Volkman S."/>
            <person name="Adams J."/>
            <person name="Walker B."/>
            <person name="Young S.K."/>
            <person name="Zeng Q."/>
            <person name="Gargeya S."/>
            <person name="Fitzgerald M."/>
            <person name="Haas B."/>
            <person name="Abouelleil A."/>
            <person name="Alvarado L."/>
            <person name="Arachchi H.M."/>
            <person name="Berlin A.M."/>
            <person name="Chapman S.B."/>
            <person name="Dewar J."/>
            <person name="Goldberg J."/>
            <person name="Griggs A."/>
            <person name="Gujja S."/>
            <person name="Hansen M."/>
            <person name="Howarth C."/>
            <person name="Imamovic A."/>
            <person name="Larimer J."/>
            <person name="McCowan C."/>
            <person name="Murphy C."/>
            <person name="Neiman D."/>
            <person name="Pearson M."/>
            <person name="Priest M."/>
            <person name="Roberts A."/>
            <person name="Saif S."/>
            <person name="Shea T."/>
            <person name="Sisk P."/>
            <person name="Sykes S."/>
            <person name="Wortman J."/>
            <person name="Nusbaum C."/>
            <person name="Birren B."/>
        </authorList>
    </citation>
    <scope>NUCLEOTIDE SEQUENCE [LARGE SCALE GENOMIC DNA]</scope>
    <source>
        <strain evidence="7 8">FCH/4</strain>
    </source>
</reference>
<dbReference type="OrthoDB" id="446890at2759"/>
<dbReference type="AlphaFoldDB" id="A0A024VNQ3"/>
<dbReference type="PRINTS" id="PR01011">
    <property type="entry name" value="GLUTPROXDASE"/>
</dbReference>
<evidence type="ECO:0000256" key="2">
    <source>
        <dbReference type="ARBA" id="ARBA00022559"/>
    </source>
</evidence>
<dbReference type="Gene3D" id="3.40.30.10">
    <property type="entry name" value="Glutaredoxin"/>
    <property type="match status" value="1"/>
</dbReference>
<evidence type="ECO:0000256" key="1">
    <source>
        <dbReference type="ARBA" id="ARBA00006926"/>
    </source>
</evidence>
<evidence type="ECO:0000313" key="8">
    <source>
        <dbReference type="Proteomes" id="UP000030656"/>
    </source>
</evidence>
<dbReference type="EMBL" id="KI927935">
    <property type="protein sequence ID" value="ETW30122.1"/>
    <property type="molecule type" value="Genomic_DNA"/>
</dbReference>
<evidence type="ECO:0000256" key="3">
    <source>
        <dbReference type="ARBA" id="ARBA00023002"/>
    </source>
</evidence>
<keyword evidence="2 5" id="KW-0575">Peroxidase</keyword>
<comment type="similarity">
    <text evidence="1 5">Belongs to the glutathione peroxidase family.</text>
</comment>
<dbReference type="FunFam" id="3.40.30.10:FF:000314">
    <property type="entry name" value="Glutathione peroxidase"/>
    <property type="match status" value="1"/>
</dbReference>
<sequence length="205" mass="23953">MFFSMFIKFILPISFICYNFGKKFNMFSYFQKIKVSEQELLSSIYDYEVKDLSGSNVSMSKFKNKVLIIFNSASKCGLTKNHVEQFNKLHEKYNARGLEILAFPTSQFLNQEFDNTKDICTFNEKNKIKYNMFSPIEVNGDNTHPLFKYLKKNCDSMHDENGTLKSIGWNFGKFLVDKNGEVVNYFSPKTNPLDLEKIIIQLLQK</sequence>
<evidence type="ECO:0000256" key="5">
    <source>
        <dbReference type="RuleBase" id="RU000499"/>
    </source>
</evidence>
<proteinExistence type="inferred from homology"/>
<dbReference type="SMR" id="A0A024VNQ3"/>
<dbReference type="Pfam" id="PF00255">
    <property type="entry name" value="GSHPx"/>
    <property type="match status" value="1"/>
</dbReference>
<organism evidence="7 8">
    <name type="scientific">Plasmodium falciparum FCH/4</name>
    <dbReference type="NCBI Taxonomy" id="1036724"/>
    <lineage>
        <taxon>Eukaryota</taxon>
        <taxon>Sar</taxon>
        <taxon>Alveolata</taxon>
        <taxon>Apicomplexa</taxon>
        <taxon>Aconoidasida</taxon>
        <taxon>Haemosporida</taxon>
        <taxon>Plasmodiidae</taxon>
        <taxon>Plasmodium</taxon>
        <taxon>Plasmodium (Laverania)</taxon>
    </lineage>
</organism>
<name>A0A024VNQ3_PLAFA</name>
<evidence type="ECO:0000259" key="6">
    <source>
        <dbReference type="PROSITE" id="PS51352"/>
    </source>
</evidence>
<dbReference type="PANTHER" id="PTHR11592">
    <property type="entry name" value="GLUTATHIONE PEROXIDASE"/>
    <property type="match status" value="1"/>
</dbReference>